<keyword evidence="4" id="KW-1185">Reference proteome</keyword>
<name>A0A840D6W6_9BACE</name>
<dbReference type="EMBL" id="JACIER010000013">
    <property type="protein sequence ID" value="MBB4045214.1"/>
    <property type="molecule type" value="Genomic_DNA"/>
</dbReference>
<dbReference type="InterPro" id="IPR010992">
    <property type="entry name" value="IHF-like_DNA-bd_dom_sf"/>
</dbReference>
<evidence type="ECO:0000313" key="3">
    <source>
        <dbReference type="EMBL" id="MBB4045214.1"/>
    </source>
</evidence>
<evidence type="ECO:0000259" key="2">
    <source>
        <dbReference type="Pfam" id="PF18291"/>
    </source>
</evidence>
<dbReference type="Pfam" id="PF18291">
    <property type="entry name" value="HU-HIG"/>
    <property type="match status" value="1"/>
</dbReference>
<evidence type="ECO:0000313" key="4">
    <source>
        <dbReference type="Proteomes" id="UP000560658"/>
    </source>
</evidence>
<comment type="caution">
    <text evidence="3">The sequence shown here is derived from an EMBL/GenBank/DDBJ whole genome shotgun (WGS) entry which is preliminary data.</text>
</comment>
<dbReference type="GO" id="GO:0003677">
    <property type="term" value="F:DNA binding"/>
    <property type="evidence" value="ECO:0007669"/>
    <property type="project" value="UniProtKB-KW"/>
</dbReference>
<dbReference type="Proteomes" id="UP000560658">
    <property type="component" value="Unassembled WGS sequence"/>
</dbReference>
<proteinExistence type="predicted"/>
<protein>
    <submittedName>
        <fullName evidence="3">Histone-like DNA-binding protein</fullName>
    </submittedName>
</protein>
<sequence length="172" mass="19753">MKHDRITNEKRKEYKIMAVPYVVRKKADLTSGERKELWYAVPKKVQERGGVKSKDLALWMEKTSGFHHGQIEGMLSELAYNIQHLLSLGKSVTIDGLGTFQTALTSPGFEHPEQVTPGKVSVSRVYFVAQPEFSRAVKKIKCMRIPFKYYMPEDQLTSAMKKADREEEQTQE</sequence>
<organism evidence="3 4">
    <name type="scientific">Bacteroides reticulotermitis</name>
    <dbReference type="NCBI Taxonomy" id="1133319"/>
    <lineage>
        <taxon>Bacteria</taxon>
        <taxon>Pseudomonadati</taxon>
        <taxon>Bacteroidota</taxon>
        <taxon>Bacteroidia</taxon>
        <taxon>Bacteroidales</taxon>
        <taxon>Bacteroidaceae</taxon>
        <taxon>Bacteroides</taxon>
    </lineage>
</organism>
<evidence type="ECO:0000256" key="1">
    <source>
        <dbReference type="ARBA" id="ARBA00023125"/>
    </source>
</evidence>
<dbReference type="NCBIfam" id="TIGR01201">
    <property type="entry name" value="HU_rel"/>
    <property type="match status" value="1"/>
</dbReference>
<reference evidence="3" key="1">
    <citation type="submission" date="2020-08" db="EMBL/GenBank/DDBJ databases">
        <title>Genomic Encyclopedia of Type Strains, Phase IV (KMG-IV): sequencing the most valuable type-strain genomes for metagenomic binning, comparative biology and taxonomic classification.</title>
        <authorList>
            <person name="Goeker M."/>
        </authorList>
    </citation>
    <scope>NUCLEOTIDE SEQUENCE [LARGE SCALE GENOMIC DNA]</scope>
    <source>
        <strain evidence="3">DSM 105720</strain>
    </source>
</reference>
<dbReference type="AlphaFoldDB" id="A0A840D6W6"/>
<dbReference type="InterPro" id="IPR041607">
    <property type="entry name" value="HU-HIG"/>
</dbReference>
<dbReference type="InterPro" id="IPR005902">
    <property type="entry name" value="HU_DNA-bd_put"/>
</dbReference>
<dbReference type="SUPFAM" id="SSF47729">
    <property type="entry name" value="IHF-like DNA-binding proteins"/>
    <property type="match status" value="1"/>
</dbReference>
<feature type="domain" description="HU" evidence="2">
    <location>
        <begin position="17"/>
        <end position="141"/>
    </location>
</feature>
<accession>A0A840D6W6</accession>
<keyword evidence="1" id="KW-0238">DNA-binding</keyword>
<gene>
    <name evidence="3" type="ORF">GGR06_003025</name>
</gene>